<protein>
    <submittedName>
        <fullName evidence="2">DUF3958 family protein</fullName>
    </submittedName>
</protein>
<dbReference type="Proteomes" id="UP000548787">
    <property type="component" value="Unassembled WGS sequence"/>
</dbReference>
<reference evidence="2 3" key="2">
    <citation type="submission" date="2020-08" db="EMBL/GenBank/DDBJ databases">
        <title>Listeria ohnekaius sp. nov. and Listeria portnoyii sp. nov. isolated from non-agricultural and natural environments.</title>
        <authorList>
            <person name="Weller D."/>
            <person name="Belias A.M."/>
            <person name="Liao J."/>
            <person name="Guo S."/>
            <person name="Orsi R.H."/>
            <person name="Wiedmann M."/>
        </authorList>
    </citation>
    <scope>NUCLEOTIDE SEQUENCE [LARGE SCALE GENOMIC DNA]</scope>
    <source>
        <strain evidence="2 3">FSL W9-0585</strain>
    </source>
</reference>
<accession>A0A7W1YHI0</accession>
<dbReference type="AlphaFoldDB" id="A0A7W1YHI0"/>
<dbReference type="EMBL" id="JABJVM010000024">
    <property type="protein sequence ID" value="MBA3927721.1"/>
    <property type="molecule type" value="Genomic_DNA"/>
</dbReference>
<comment type="caution">
    <text evidence="2">The sequence shown here is derived from an EMBL/GenBank/DDBJ whole genome shotgun (WGS) entry which is preliminary data.</text>
</comment>
<proteinExistence type="predicted"/>
<evidence type="ECO:0000313" key="3">
    <source>
        <dbReference type="Proteomes" id="UP000548787"/>
    </source>
</evidence>
<organism evidence="2 3">
    <name type="scientific">Listeria rustica</name>
    <dbReference type="NCBI Taxonomy" id="2713503"/>
    <lineage>
        <taxon>Bacteria</taxon>
        <taxon>Bacillati</taxon>
        <taxon>Bacillota</taxon>
        <taxon>Bacilli</taxon>
        <taxon>Bacillales</taxon>
        <taxon>Listeriaceae</taxon>
        <taxon>Listeria</taxon>
    </lineage>
</organism>
<gene>
    <name evidence="2" type="ORF">HPK16_15395</name>
</gene>
<feature type="coiled-coil region" evidence="1">
    <location>
        <begin position="63"/>
        <end position="97"/>
    </location>
</feature>
<name>A0A7W1YHI0_9LIST</name>
<keyword evidence="1" id="KW-0175">Coiled coil</keyword>
<evidence type="ECO:0000256" key="1">
    <source>
        <dbReference type="SAM" id="Coils"/>
    </source>
</evidence>
<dbReference type="InterPro" id="IPR025014">
    <property type="entry name" value="DUF3958"/>
</dbReference>
<evidence type="ECO:0000313" key="2">
    <source>
        <dbReference type="EMBL" id="MBA3927721.1"/>
    </source>
</evidence>
<dbReference type="Pfam" id="PF13125">
    <property type="entry name" value="DUF3958"/>
    <property type="match status" value="1"/>
</dbReference>
<keyword evidence="3" id="KW-1185">Reference proteome</keyword>
<sequence>MYQLELQQDAVRHGMRQIEKHEEFMHWHLKQKDRIFNEMELIWKKGKRAYQIRENIVEMNRYQNKYLNEIEERQLELKRQQQTLIEKEEELIQKRKRAWEEESL</sequence>
<reference evidence="2 3" key="1">
    <citation type="submission" date="2020-05" db="EMBL/GenBank/DDBJ databases">
        <authorList>
            <person name="Carlin C.R."/>
        </authorList>
    </citation>
    <scope>NUCLEOTIDE SEQUENCE [LARGE SCALE GENOMIC DNA]</scope>
    <source>
        <strain evidence="2 3">FSL W9-0585</strain>
    </source>
</reference>